<dbReference type="EMBL" id="FQNF01000010">
    <property type="protein sequence ID" value="SGZ38642.1"/>
    <property type="molecule type" value="Genomic_DNA"/>
</dbReference>
<feature type="transmembrane region" description="Helical" evidence="8">
    <location>
        <begin position="343"/>
        <end position="361"/>
    </location>
</feature>
<dbReference type="GO" id="GO:0005351">
    <property type="term" value="F:carbohydrate:proton symporter activity"/>
    <property type="evidence" value="ECO:0007669"/>
    <property type="project" value="TreeGrafter"/>
</dbReference>
<proteinExistence type="inferred from homology"/>
<evidence type="ECO:0000259" key="9">
    <source>
        <dbReference type="PROSITE" id="PS50850"/>
    </source>
</evidence>
<accession>A0A1L0AWC3</accession>
<evidence type="ECO:0000313" key="10">
    <source>
        <dbReference type="EMBL" id="SGZ38642.1"/>
    </source>
</evidence>
<evidence type="ECO:0000256" key="7">
    <source>
        <dbReference type="SAM" id="MobiDB-lite"/>
    </source>
</evidence>
<dbReference type="PROSITE" id="PS00216">
    <property type="entry name" value="SUGAR_TRANSPORT_1"/>
    <property type="match status" value="1"/>
</dbReference>
<feature type="transmembrane region" description="Helical" evidence="8">
    <location>
        <begin position="732"/>
        <end position="751"/>
    </location>
</feature>
<dbReference type="InterPro" id="IPR036259">
    <property type="entry name" value="MFS_trans_sf"/>
</dbReference>
<feature type="transmembrane region" description="Helical" evidence="8">
    <location>
        <begin position="621"/>
        <end position="646"/>
    </location>
</feature>
<feature type="transmembrane region" description="Helical" evidence="8">
    <location>
        <begin position="463"/>
        <end position="484"/>
    </location>
</feature>
<keyword evidence="3" id="KW-0813">Transport</keyword>
<gene>
    <name evidence="10" type="ORF">HGUI_00842</name>
</gene>
<evidence type="ECO:0000256" key="5">
    <source>
        <dbReference type="ARBA" id="ARBA00022989"/>
    </source>
</evidence>
<dbReference type="PROSITE" id="PS50850">
    <property type="entry name" value="MFS"/>
    <property type="match status" value="1"/>
</dbReference>
<keyword evidence="5 8" id="KW-1133">Transmembrane helix</keyword>
<name>A0A1L0AWC3_9ASCO</name>
<evidence type="ECO:0000256" key="2">
    <source>
        <dbReference type="ARBA" id="ARBA00010992"/>
    </source>
</evidence>
<dbReference type="Gene3D" id="1.20.1250.20">
    <property type="entry name" value="MFS general substrate transporter like domains"/>
    <property type="match status" value="1"/>
</dbReference>
<feature type="transmembrane region" description="Helical" evidence="8">
    <location>
        <begin position="658"/>
        <end position="679"/>
    </location>
</feature>
<dbReference type="VEuPathDB" id="FungiDB:HGUI_00842"/>
<sequence length="1009" mass="113779">MSDQNNFNSNLSILDEESINYQDSNYEESLDIIKSVLDKLDEFTSKNTNSDSAVMLSSNQSNTLINSLSKINNSTISSILYSNSCKENQIEIRNNPKMDSEYIINELLKRRTEYRSIIDKKQNILKNRKNGFNNKIKNTLNFITETNDEEKIKKSKALELSAEERLRQFQEFSKNLNKQSNYYNAVNEQELNNQSEFEIDNFHNYKFKARNEFDNCSMNSLSKKATIESWNQEDILENYEEILEKYLIYSSNFKNQIVDGNESINDTGDGKLDDNSQFFNNSIFSKKPQEQSLKMSLIVGLIVALGGLVYGFDSGLINNLIGMSYFVEHFQTGHHNGFTNSEISIIVTSLSIGTFTGALVAPCSMDRFGRKPTIIASVWVFLVIGNIVQITSINIIGVIMGRLVSGFGVGILSAAIPNYQSEISHKDIRGAIICTFQWAITWGLLLSSIVSQGTHNLKTKASYQIPMGLQFVWSILLGIGMLYLPESPRYYVMKGQLNKAAEALSFVRGVPITDTVLLEELVEVKANYDYEMSFNTNGGILDCFKSSPTRYKQRLRLFTAVTLQFFQQLSGINFIFYYGISFFQRTGISSTFILSLITYAVNVVFNIPGLFLIDLIGRRQLLLWGAILMTLFNFLVAIVSTVKMPLSLTRKGLETLKLTFICCFISAFSATFGGCTWVVSAEIFPLGIRSQCTSISAAANWLANVVCAAMTPFIFNEGSADKRNESNSHSRIFFLWATLNLLSIFAVYFLVYETSGLTLEEIDELYVNSKNSRDSTNVNKTIKTGDSYMTGFLTLTKTYKNNKSKKTKQHLSDTSFEENKSLPEKKMNEVADSDLGDKDTAYNIDSGLKDSSDCNMNLSVDKEVKNSTTKNVDEALDMPIENNLIRPYDSKVLDSVDEQQKHENYSKIFELSGQLQMADKKKDHTANENISLGNGLAITIMPRSVPSTTGISTGYAENYDGLEIFEKVDEEDYQAYMEFKKDNYKNNNDPIFIANKGMTDPPNISSDEE</sequence>
<dbReference type="InterPro" id="IPR050360">
    <property type="entry name" value="MFS_Sugar_Transporters"/>
</dbReference>
<protein>
    <recommendedName>
        <fullName evidence="9">Major facilitator superfamily (MFS) profile domain-containing protein</fullName>
    </recommendedName>
</protein>
<feature type="region of interest" description="Disordered" evidence="7">
    <location>
        <begin position="804"/>
        <end position="823"/>
    </location>
</feature>
<keyword evidence="4 8" id="KW-0812">Transmembrane</keyword>
<dbReference type="Pfam" id="PF00083">
    <property type="entry name" value="Sugar_tr"/>
    <property type="match status" value="1"/>
</dbReference>
<dbReference type="Proteomes" id="UP000183365">
    <property type="component" value="Unassembled WGS sequence"/>
</dbReference>
<organism evidence="10 11">
    <name type="scientific">Hanseniaspora guilliermondii</name>
    <dbReference type="NCBI Taxonomy" id="56406"/>
    <lineage>
        <taxon>Eukaryota</taxon>
        <taxon>Fungi</taxon>
        <taxon>Dikarya</taxon>
        <taxon>Ascomycota</taxon>
        <taxon>Saccharomycotina</taxon>
        <taxon>Saccharomycetes</taxon>
        <taxon>Saccharomycodales</taxon>
        <taxon>Saccharomycodaceae</taxon>
        <taxon>Hanseniaspora</taxon>
    </lineage>
</organism>
<dbReference type="CDD" id="cd17356">
    <property type="entry name" value="MFS_HXT"/>
    <property type="match status" value="1"/>
</dbReference>
<evidence type="ECO:0000256" key="8">
    <source>
        <dbReference type="SAM" id="Phobius"/>
    </source>
</evidence>
<dbReference type="InterPro" id="IPR005828">
    <property type="entry name" value="MFS_sugar_transport-like"/>
</dbReference>
<dbReference type="SUPFAM" id="SSF103473">
    <property type="entry name" value="MFS general substrate transporter"/>
    <property type="match status" value="1"/>
</dbReference>
<dbReference type="OrthoDB" id="6612291at2759"/>
<dbReference type="InterPro" id="IPR005829">
    <property type="entry name" value="Sugar_transporter_CS"/>
</dbReference>
<evidence type="ECO:0000256" key="3">
    <source>
        <dbReference type="ARBA" id="ARBA00022448"/>
    </source>
</evidence>
<feature type="transmembrane region" description="Helical" evidence="8">
    <location>
        <begin position="295"/>
        <end position="312"/>
    </location>
</feature>
<feature type="transmembrane region" description="Helical" evidence="8">
    <location>
        <begin position="431"/>
        <end position="451"/>
    </location>
</feature>
<feature type="domain" description="Major facilitator superfamily (MFS) profile" evidence="9">
    <location>
        <begin position="299"/>
        <end position="755"/>
    </location>
</feature>
<dbReference type="AlphaFoldDB" id="A0A1L0AWC3"/>
<feature type="transmembrane region" description="Helical" evidence="8">
    <location>
        <begin position="373"/>
        <end position="393"/>
    </location>
</feature>
<feature type="transmembrane region" description="Helical" evidence="8">
    <location>
        <begin position="555"/>
        <end position="580"/>
    </location>
</feature>
<comment type="subcellular location">
    <subcellularLocation>
        <location evidence="1">Membrane</location>
        <topology evidence="1">Multi-pass membrane protein</topology>
    </subcellularLocation>
</comment>
<reference evidence="11" key="1">
    <citation type="submission" date="2016-11" db="EMBL/GenBank/DDBJ databases">
        <authorList>
            <person name="Guldener U."/>
        </authorList>
    </citation>
    <scope>NUCLEOTIDE SEQUENCE [LARGE SCALE GENOMIC DNA]</scope>
</reference>
<feature type="transmembrane region" description="Helical" evidence="8">
    <location>
        <begin position="399"/>
        <end position="419"/>
    </location>
</feature>
<dbReference type="PROSITE" id="PS00217">
    <property type="entry name" value="SUGAR_TRANSPORT_2"/>
    <property type="match status" value="1"/>
</dbReference>
<keyword evidence="11" id="KW-1185">Reference proteome</keyword>
<dbReference type="NCBIfam" id="TIGR00879">
    <property type="entry name" value="SP"/>
    <property type="match status" value="1"/>
</dbReference>
<dbReference type="PANTHER" id="PTHR48022:SF16">
    <property type="entry name" value="HIGH GLUCOSE SENSOR RGT2-RELATED"/>
    <property type="match status" value="1"/>
</dbReference>
<evidence type="ECO:0000256" key="6">
    <source>
        <dbReference type="ARBA" id="ARBA00023136"/>
    </source>
</evidence>
<evidence type="ECO:0000256" key="4">
    <source>
        <dbReference type="ARBA" id="ARBA00022692"/>
    </source>
</evidence>
<dbReference type="PANTHER" id="PTHR48022">
    <property type="entry name" value="PLASTIDIC GLUCOSE TRANSPORTER 4"/>
    <property type="match status" value="1"/>
</dbReference>
<dbReference type="PRINTS" id="PR00171">
    <property type="entry name" value="SUGRTRNSPORT"/>
</dbReference>
<keyword evidence="6 8" id="KW-0472">Membrane</keyword>
<dbReference type="InterPro" id="IPR020846">
    <property type="entry name" value="MFS_dom"/>
</dbReference>
<evidence type="ECO:0000256" key="1">
    <source>
        <dbReference type="ARBA" id="ARBA00004141"/>
    </source>
</evidence>
<dbReference type="GO" id="GO:0016020">
    <property type="term" value="C:membrane"/>
    <property type="evidence" value="ECO:0007669"/>
    <property type="project" value="UniProtKB-SubCell"/>
</dbReference>
<feature type="transmembrane region" description="Helical" evidence="8">
    <location>
        <begin position="592"/>
        <end position="614"/>
    </location>
</feature>
<evidence type="ECO:0000313" key="11">
    <source>
        <dbReference type="Proteomes" id="UP000183365"/>
    </source>
</evidence>
<dbReference type="InterPro" id="IPR003663">
    <property type="entry name" value="Sugar/inositol_transpt"/>
</dbReference>
<comment type="similarity">
    <text evidence="2">Belongs to the major facilitator superfamily. Sugar transporter (TC 2.A.1.1) family.</text>
</comment>